<dbReference type="Pfam" id="PF00300">
    <property type="entry name" value="His_Phos_1"/>
    <property type="match status" value="1"/>
</dbReference>
<dbReference type="Proteomes" id="UP000054870">
    <property type="component" value="Unassembled WGS sequence"/>
</dbReference>
<dbReference type="InterPro" id="IPR013078">
    <property type="entry name" value="His_Pase_superF_clade-1"/>
</dbReference>
<dbReference type="PANTHER" id="PTHR20935">
    <property type="entry name" value="PHOSPHOGLYCERATE MUTASE-RELATED"/>
    <property type="match status" value="1"/>
</dbReference>
<dbReference type="SMART" id="SM00855">
    <property type="entry name" value="PGAM"/>
    <property type="match status" value="1"/>
</dbReference>
<evidence type="ECO:0000256" key="1">
    <source>
        <dbReference type="ARBA" id="ARBA00022801"/>
    </source>
</evidence>
<dbReference type="PANTHER" id="PTHR20935:SF0">
    <property type="entry name" value="SERINE_THREONINE-PROTEIN PHOSPHATASE PGAM5, MITOCHONDRIAL"/>
    <property type="match status" value="1"/>
</dbReference>
<gene>
    <name evidence="2" type="ORF">AWB75_04417</name>
</gene>
<dbReference type="CDD" id="cd07067">
    <property type="entry name" value="HP_PGM_like"/>
    <property type="match status" value="1"/>
</dbReference>
<keyword evidence="3" id="KW-1185">Reference proteome</keyword>
<organism evidence="2 3">
    <name type="scientific">Caballeronia catudaia</name>
    <dbReference type="NCBI Taxonomy" id="1777136"/>
    <lineage>
        <taxon>Bacteria</taxon>
        <taxon>Pseudomonadati</taxon>
        <taxon>Pseudomonadota</taxon>
        <taxon>Betaproteobacteria</taxon>
        <taxon>Burkholderiales</taxon>
        <taxon>Burkholderiaceae</taxon>
        <taxon>Caballeronia</taxon>
    </lineage>
</organism>
<protein>
    <submittedName>
        <fullName evidence="2">Phosphoglycerate mutase</fullName>
    </submittedName>
</protein>
<reference evidence="2" key="1">
    <citation type="submission" date="2016-01" db="EMBL/GenBank/DDBJ databases">
        <authorList>
            <person name="Peeters C."/>
        </authorList>
    </citation>
    <scope>NUCLEOTIDE SEQUENCE [LARGE SCALE GENOMIC DNA]</scope>
    <source>
        <strain evidence="2">LMG 29318</strain>
    </source>
</reference>
<dbReference type="GO" id="GO:0016787">
    <property type="term" value="F:hydrolase activity"/>
    <property type="evidence" value="ECO:0007669"/>
    <property type="project" value="UniProtKB-KW"/>
</dbReference>
<keyword evidence="1" id="KW-0378">Hydrolase</keyword>
<name>A0A158C2Z5_9BURK</name>
<evidence type="ECO:0000313" key="2">
    <source>
        <dbReference type="EMBL" id="SAK76729.1"/>
    </source>
</evidence>
<dbReference type="OrthoDB" id="280692at2"/>
<comment type="caution">
    <text evidence="2">The sequence shown here is derived from an EMBL/GenBank/DDBJ whole genome shotgun (WGS) entry which is preliminary data.</text>
</comment>
<dbReference type="EMBL" id="FCOF02000022">
    <property type="protein sequence ID" value="SAK76729.1"/>
    <property type="molecule type" value="Genomic_DNA"/>
</dbReference>
<proteinExistence type="predicted"/>
<dbReference type="InterPro" id="IPR051021">
    <property type="entry name" value="Mito_Ser/Thr_phosphatase"/>
</dbReference>
<dbReference type="AlphaFoldDB" id="A0A158C2Z5"/>
<dbReference type="SUPFAM" id="SSF53254">
    <property type="entry name" value="Phosphoglycerate mutase-like"/>
    <property type="match status" value="1"/>
</dbReference>
<dbReference type="Gene3D" id="3.40.50.1240">
    <property type="entry name" value="Phosphoglycerate mutase-like"/>
    <property type="match status" value="1"/>
</dbReference>
<sequence>MAELFLVRHGQASLGTQNYDCLSDTGKRQSIWLGEHFALNGLKFDRVVTGSLLRHAQTLDAIRLATPGINVECEIHPGLDEYDFHALFRALRDEDLRLVESAKRSPRDFFKALRAVLRLWCEGALDDRVPETWRAFQKRVAVARTAIQQSDARRVLVVTSGGVIGAFMQQILQAPTAMAIELNMQIRNSSVTHCFFNHETIQLSSFNGIAHLDDPHRHAFQTYA</sequence>
<evidence type="ECO:0000313" key="3">
    <source>
        <dbReference type="Proteomes" id="UP000054870"/>
    </source>
</evidence>
<dbReference type="InterPro" id="IPR029033">
    <property type="entry name" value="His_PPase_superfam"/>
</dbReference>
<accession>A0A158C2Z5</accession>
<dbReference type="RefSeq" id="WP_061126192.1">
    <property type="nucleotide sequence ID" value="NZ_FCOF02000022.1"/>
</dbReference>